<dbReference type="InterPro" id="IPR012507">
    <property type="entry name" value="YibE_F"/>
</dbReference>
<reference evidence="2 3" key="1">
    <citation type="submission" date="2023-07" db="EMBL/GenBank/DDBJ databases">
        <title>Sequencing the genomes of 1000 actinobacteria strains.</title>
        <authorList>
            <person name="Klenk H.-P."/>
        </authorList>
    </citation>
    <scope>NUCLEOTIDE SEQUENCE [LARGE SCALE GENOMIC DNA]</scope>
    <source>
        <strain evidence="2 3">DSM 44508</strain>
    </source>
</reference>
<proteinExistence type="predicted"/>
<protein>
    <submittedName>
        <fullName evidence="2">Membrane protein</fullName>
    </submittedName>
</protein>
<keyword evidence="1" id="KW-0812">Transmembrane</keyword>
<organism evidence="2 3">
    <name type="scientific">Corynebacterium felinum</name>
    <dbReference type="NCBI Taxonomy" id="131318"/>
    <lineage>
        <taxon>Bacteria</taxon>
        <taxon>Bacillati</taxon>
        <taxon>Actinomycetota</taxon>
        <taxon>Actinomycetes</taxon>
        <taxon>Mycobacteriales</taxon>
        <taxon>Corynebacteriaceae</taxon>
        <taxon>Corynebacterium</taxon>
    </lineage>
</organism>
<dbReference type="Proteomes" id="UP001183619">
    <property type="component" value="Unassembled WGS sequence"/>
</dbReference>
<feature type="transmembrane region" description="Helical" evidence="1">
    <location>
        <begin position="236"/>
        <end position="255"/>
    </location>
</feature>
<feature type="transmembrane region" description="Helical" evidence="1">
    <location>
        <begin position="208"/>
        <end position="229"/>
    </location>
</feature>
<evidence type="ECO:0000256" key="1">
    <source>
        <dbReference type="SAM" id="Phobius"/>
    </source>
</evidence>
<feature type="transmembrane region" description="Helical" evidence="1">
    <location>
        <begin position="267"/>
        <end position="296"/>
    </location>
</feature>
<dbReference type="PANTHER" id="PTHR41771">
    <property type="entry name" value="MEMBRANE PROTEIN-RELATED"/>
    <property type="match status" value="1"/>
</dbReference>
<feature type="transmembrane region" description="Helical" evidence="1">
    <location>
        <begin position="20"/>
        <end position="41"/>
    </location>
</feature>
<comment type="caution">
    <text evidence="2">The sequence shown here is derived from an EMBL/GenBank/DDBJ whole genome shotgun (WGS) entry which is preliminary data.</text>
</comment>
<dbReference type="RefSeq" id="WP_277105390.1">
    <property type="nucleotide sequence ID" value="NZ_BAAAJS010000011.1"/>
</dbReference>
<feature type="transmembrane region" description="Helical" evidence="1">
    <location>
        <begin position="160"/>
        <end position="176"/>
    </location>
</feature>
<evidence type="ECO:0000313" key="2">
    <source>
        <dbReference type="EMBL" id="MDR7353975.1"/>
    </source>
</evidence>
<sequence length="421" mass="44802">MGRHRNAQEHAKKKWTLWRISLAVFLAIWAIVGIGGVSLMWPGDKEPNISPDFYTAFPLGHTQLDATIITQQPGACTTNEAGALFDTSPRITPGADTDCTWFIAEITEGDNAGMRTLLVNAGQKGEPDLEIGTRIRVIESTDAEGNTRYAFGDLQRANQLIIWAIAMAISIIALALMRGVRALIGLFLTMGVVAYFTLPALLIGANPIAIAVFSGALILLFVVLLVHGFNWKSASALGGTMMALGISALLATAAIEHTNLRGLGEEGNLYILLYLPDVNVIGLMLCGFTIGALGVLNDVAIAQASTVNELAELNPDATPWQLFVSAMQVGRDHISSMVYTLVLTYTGASLPTMLLLSVTDRPIGQILTSDVMATELMRSAVGAFALTLAVPITTIFAAFTVPDTVSTATGAKEMKLGGHHH</sequence>
<dbReference type="EMBL" id="JAVDYF010000001">
    <property type="protein sequence ID" value="MDR7353975.1"/>
    <property type="molecule type" value="Genomic_DNA"/>
</dbReference>
<accession>A0ABU2B5S9</accession>
<feature type="transmembrane region" description="Helical" evidence="1">
    <location>
        <begin position="337"/>
        <end position="356"/>
    </location>
</feature>
<feature type="transmembrane region" description="Helical" evidence="1">
    <location>
        <begin position="183"/>
        <end position="202"/>
    </location>
</feature>
<dbReference type="PANTHER" id="PTHR41771:SF1">
    <property type="entry name" value="MEMBRANE PROTEIN"/>
    <property type="match status" value="1"/>
</dbReference>
<dbReference type="Pfam" id="PF07907">
    <property type="entry name" value="YibE_F"/>
    <property type="match status" value="1"/>
</dbReference>
<feature type="transmembrane region" description="Helical" evidence="1">
    <location>
        <begin position="376"/>
        <end position="399"/>
    </location>
</feature>
<name>A0ABU2B5S9_9CORY</name>
<keyword evidence="1" id="KW-0472">Membrane</keyword>
<keyword evidence="1" id="KW-1133">Transmembrane helix</keyword>
<keyword evidence="3" id="KW-1185">Reference proteome</keyword>
<gene>
    <name evidence="2" type="ORF">J2S37_000513</name>
</gene>
<evidence type="ECO:0000313" key="3">
    <source>
        <dbReference type="Proteomes" id="UP001183619"/>
    </source>
</evidence>